<protein>
    <recommendedName>
        <fullName evidence="3">beta-N-acetylhexosaminidase</fullName>
        <ecNumber evidence="3">3.2.1.52</ecNumber>
    </recommendedName>
</protein>
<accession>A0ABY8NC76</accession>
<dbReference type="RefSeq" id="WP_280319878.1">
    <property type="nucleotide sequence ID" value="NZ_CP118605.1"/>
</dbReference>
<evidence type="ECO:0000256" key="2">
    <source>
        <dbReference type="ARBA" id="ARBA00005336"/>
    </source>
</evidence>
<organism evidence="8 9">
    <name type="scientific">Microbulbifer bruguierae</name>
    <dbReference type="NCBI Taxonomy" id="3029061"/>
    <lineage>
        <taxon>Bacteria</taxon>
        <taxon>Pseudomonadati</taxon>
        <taxon>Pseudomonadota</taxon>
        <taxon>Gammaproteobacteria</taxon>
        <taxon>Cellvibrionales</taxon>
        <taxon>Microbulbiferaceae</taxon>
        <taxon>Microbulbifer</taxon>
    </lineage>
</organism>
<dbReference type="InterPro" id="IPR001764">
    <property type="entry name" value="Glyco_hydro_3_N"/>
</dbReference>
<dbReference type="EC" id="3.2.1.52" evidence="3"/>
<evidence type="ECO:0000256" key="5">
    <source>
        <dbReference type="ARBA" id="ARBA00023295"/>
    </source>
</evidence>
<dbReference type="Proteomes" id="UP001236500">
    <property type="component" value="Chromosome"/>
</dbReference>
<proteinExistence type="inferred from homology"/>
<dbReference type="SUPFAM" id="SSF51445">
    <property type="entry name" value="(Trans)glycosidases"/>
    <property type="match status" value="1"/>
</dbReference>
<evidence type="ECO:0000313" key="8">
    <source>
        <dbReference type="EMBL" id="WGL16300.1"/>
    </source>
</evidence>
<dbReference type="InterPro" id="IPR019800">
    <property type="entry name" value="Glyco_hydro_3_AS"/>
</dbReference>
<keyword evidence="4 8" id="KW-0378">Hydrolase</keyword>
<dbReference type="Gene3D" id="3.40.50.1700">
    <property type="entry name" value="Glycoside hydrolase family 3 C-terminal domain"/>
    <property type="match status" value="1"/>
</dbReference>
<feature type="region of interest" description="Disordered" evidence="6">
    <location>
        <begin position="650"/>
        <end position="669"/>
    </location>
</feature>
<dbReference type="InterPro" id="IPR036881">
    <property type="entry name" value="Glyco_hydro_3_C_sf"/>
</dbReference>
<dbReference type="PANTHER" id="PTHR30480:SF13">
    <property type="entry name" value="BETA-HEXOSAMINIDASE"/>
    <property type="match status" value="1"/>
</dbReference>
<dbReference type="GO" id="GO:0016787">
    <property type="term" value="F:hydrolase activity"/>
    <property type="evidence" value="ECO:0007669"/>
    <property type="project" value="UniProtKB-KW"/>
</dbReference>
<sequence>MPVTNFPFPALAQRALLTAAIFFTGCSESADRVSPELSLRQKIAQKLMLDVRYYCSDEQRQTPDDGAAPRCETPVTVLPDDLRKMISESDVGGIILFADNLADSAQMVRLNRDLRRAALESKSGLPLLVGVDQEGGRVNRLPRDEAAAFAGNMAIGATYTRRGDHFARETAGAMAEQLKALGFNVNFAPTLDVNSNPENPVINVRSYGESPQMVAELGAASVEAFQQKGIAATVKHFPGHGDTSVDSHTGLPRVARARDAAWAVDLLPFSRVIERAQPALIMTAHIQYPALDDTILQARSGEEILVPATLSRKILSGILRGEMGYEGVIVTDALDMAGISHYFTPEQAVVHTFAAGADIALMPVKIRYPEDLAKVDTLIDAVAAAVADGSLDVDELESSVARILQLKQRVTDPLWLQQGEKEAVHAAQSVLASPAHRELASQLASAALTSVFTPVDSALPVIHKNTRRVQVLSPNSAIGEAFRIALAAVTGADIEILETDSALDAIVASPADALIVASVVPSESAVEMGGAEDLAKMPYRRPDQKALYDIYRQSLVAARAQGSKTVFVSMRSPYESADFHGLADVYLASFDYKGFIGPGRKLQGPIYHALARALVSGTVPGGDLPVTVRAPALSTAPVTDVVSVLESDPVPGTVPASTPIDRPAPAAAQ</sequence>
<dbReference type="InterPro" id="IPR036962">
    <property type="entry name" value="Glyco_hydro_3_N_sf"/>
</dbReference>
<gene>
    <name evidence="8" type="ORF">PVT68_16215</name>
</gene>
<evidence type="ECO:0000256" key="4">
    <source>
        <dbReference type="ARBA" id="ARBA00022801"/>
    </source>
</evidence>
<feature type="domain" description="Glycoside hydrolase family 3 N-terminal" evidence="7">
    <location>
        <begin position="39"/>
        <end position="406"/>
    </location>
</feature>
<dbReference type="InterPro" id="IPR017853">
    <property type="entry name" value="GH"/>
</dbReference>
<reference evidence="8 9" key="1">
    <citation type="submission" date="2023-02" db="EMBL/GenBank/DDBJ databases">
        <title>Description and genomic characterization of Microbulbifer bruguierae sp. nov., isolated from the sediment of mangrove plant Bruguiera sexangula.</title>
        <authorList>
            <person name="Long M."/>
        </authorList>
    </citation>
    <scope>NUCLEOTIDE SEQUENCE [LARGE SCALE GENOMIC DNA]</scope>
    <source>
        <strain evidence="8 9">H12</strain>
    </source>
</reference>
<name>A0ABY8NC76_9GAMM</name>
<keyword evidence="9" id="KW-1185">Reference proteome</keyword>
<comment type="similarity">
    <text evidence="2">Belongs to the glycosyl hydrolase 3 family.</text>
</comment>
<dbReference type="InterPro" id="IPR050226">
    <property type="entry name" value="NagZ_Beta-hexosaminidase"/>
</dbReference>
<evidence type="ECO:0000256" key="6">
    <source>
        <dbReference type="SAM" id="MobiDB-lite"/>
    </source>
</evidence>
<dbReference type="EMBL" id="CP118605">
    <property type="protein sequence ID" value="WGL16300.1"/>
    <property type="molecule type" value="Genomic_DNA"/>
</dbReference>
<evidence type="ECO:0000256" key="1">
    <source>
        <dbReference type="ARBA" id="ARBA00001231"/>
    </source>
</evidence>
<keyword evidence="5" id="KW-0326">Glycosidase</keyword>
<dbReference type="PANTHER" id="PTHR30480">
    <property type="entry name" value="BETA-HEXOSAMINIDASE-RELATED"/>
    <property type="match status" value="1"/>
</dbReference>
<dbReference type="PROSITE" id="PS00775">
    <property type="entry name" value="GLYCOSYL_HYDROL_F3"/>
    <property type="match status" value="1"/>
</dbReference>
<comment type="catalytic activity">
    <reaction evidence="1">
        <text>Hydrolysis of terminal non-reducing N-acetyl-D-hexosamine residues in N-acetyl-beta-D-hexosaminides.</text>
        <dbReference type="EC" id="3.2.1.52"/>
    </reaction>
</comment>
<dbReference type="Pfam" id="PF00933">
    <property type="entry name" value="Glyco_hydro_3"/>
    <property type="match status" value="1"/>
</dbReference>
<evidence type="ECO:0000259" key="7">
    <source>
        <dbReference type="Pfam" id="PF00933"/>
    </source>
</evidence>
<dbReference type="Gene3D" id="3.20.20.300">
    <property type="entry name" value="Glycoside hydrolase, family 3, N-terminal domain"/>
    <property type="match status" value="1"/>
</dbReference>
<evidence type="ECO:0000256" key="3">
    <source>
        <dbReference type="ARBA" id="ARBA00012663"/>
    </source>
</evidence>
<evidence type="ECO:0000313" key="9">
    <source>
        <dbReference type="Proteomes" id="UP001236500"/>
    </source>
</evidence>